<dbReference type="PIRSF" id="PIRSF009151">
    <property type="entry name" value="DUF779"/>
    <property type="match status" value="1"/>
</dbReference>
<dbReference type="Pfam" id="PF05610">
    <property type="entry name" value="DUF779"/>
    <property type="match status" value="1"/>
</dbReference>
<sequence length="142" mass="15084">MADTLAHEAALPGQDTDPPAPPARVLATPEALALIAQLHGQHGPLMFHQSGGCCDGSAPMCFARGEFLVGDSDVLLGHVGGEPFYMSRPQFAVWEHTQITVDVVPGGGGMFSLERPTGKRFLIRSRPFTADELQALQSHPVA</sequence>
<dbReference type="Proteomes" id="UP000575083">
    <property type="component" value="Unassembled WGS sequence"/>
</dbReference>
<feature type="region of interest" description="Disordered" evidence="1">
    <location>
        <begin position="1"/>
        <end position="22"/>
    </location>
</feature>
<organism evidence="2 3">
    <name type="scientific">Acidovorax soli</name>
    <dbReference type="NCBI Taxonomy" id="592050"/>
    <lineage>
        <taxon>Bacteria</taxon>
        <taxon>Pseudomonadati</taxon>
        <taxon>Pseudomonadota</taxon>
        <taxon>Betaproteobacteria</taxon>
        <taxon>Burkholderiales</taxon>
        <taxon>Comamonadaceae</taxon>
        <taxon>Acidovorax</taxon>
    </lineage>
</organism>
<evidence type="ECO:0000313" key="3">
    <source>
        <dbReference type="Proteomes" id="UP000575083"/>
    </source>
</evidence>
<keyword evidence="3" id="KW-1185">Reference proteome</keyword>
<name>A0A7X0PAG1_9BURK</name>
<accession>A0A7X0PAG1</accession>
<dbReference type="EMBL" id="JACHLK010000002">
    <property type="protein sequence ID" value="MBB6558278.1"/>
    <property type="molecule type" value="Genomic_DNA"/>
</dbReference>
<dbReference type="InterPro" id="IPR008497">
    <property type="entry name" value="DUF779"/>
</dbReference>
<reference evidence="2 3" key="1">
    <citation type="submission" date="2020-08" db="EMBL/GenBank/DDBJ databases">
        <title>Functional genomics of gut bacteria from endangered species of beetles.</title>
        <authorList>
            <person name="Carlos-Shanley C."/>
        </authorList>
    </citation>
    <scope>NUCLEOTIDE SEQUENCE [LARGE SCALE GENOMIC DNA]</scope>
    <source>
        <strain evidence="2 3">S00198</strain>
    </source>
</reference>
<protein>
    <submittedName>
        <fullName evidence="2">Uncharacterized protein (DUF779 family)</fullName>
    </submittedName>
</protein>
<gene>
    <name evidence="2" type="ORF">HNP48_000942</name>
</gene>
<evidence type="ECO:0000256" key="1">
    <source>
        <dbReference type="SAM" id="MobiDB-lite"/>
    </source>
</evidence>
<dbReference type="RefSeq" id="WP_184855730.1">
    <property type="nucleotide sequence ID" value="NZ_JACHLK010000002.1"/>
</dbReference>
<proteinExistence type="predicted"/>
<dbReference type="AlphaFoldDB" id="A0A7X0PAG1"/>
<evidence type="ECO:0000313" key="2">
    <source>
        <dbReference type="EMBL" id="MBB6558278.1"/>
    </source>
</evidence>
<comment type="caution">
    <text evidence="2">The sequence shown here is derived from an EMBL/GenBank/DDBJ whole genome shotgun (WGS) entry which is preliminary data.</text>
</comment>